<organism evidence="1 2">
    <name type="scientific">Arthrobacter sulfonylureivorans</name>
    <dbReference type="NCBI Taxonomy" id="2486855"/>
    <lineage>
        <taxon>Bacteria</taxon>
        <taxon>Bacillati</taxon>
        <taxon>Actinomycetota</taxon>
        <taxon>Actinomycetes</taxon>
        <taxon>Micrococcales</taxon>
        <taxon>Micrococcaceae</taxon>
        <taxon>Arthrobacter</taxon>
    </lineage>
</organism>
<dbReference type="Proteomes" id="UP000829069">
    <property type="component" value="Chromosome"/>
</dbReference>
<reference evidence="1 2" key="1">
    <citation type="submission" date="2022-03" db="EMBL/GenBank/DDBJ databases">
        <title>Isotopic signatures of nitrous oxide derived from detoxification processes.</title>
        <authorList>
            <person name="Behrendt U."/>
            <person name="Buchen C."/>
            <person name="Well R."/>
            <person name="Ulrich A."/>
            <person name="Rohe L."/>
            <person name="Kolb S."/>
            <person name="Schloter M."/>
            <person name="Horn M.A."/>
            <person name="Augustin J."/>
        </authorList>
    </citation>
    <scope>NUCLEOTIDE SEQUENCE [LARGE SCALE GENOMIC DNA]</scope>
    <source>
        <strain evidence="1 2">S4-C24</strain>
    </source>
</reference>
<proteinExistence type="predicted"/>
<dbReference type="RefSeq" id="WP_127513361.1">
    <property type="nucleotide sequence ID" value="NZ_CP093326.1"/>
</dbReference>
<evidence type="ECO:0000313" key="2">
    <source>
        <dbReference type="Proteomes" id="UP000829069"/>
    </source>
</evidence>
<name>A0ABY3W8R3_9MICC</name>
<evidence type="ECO:0000313" key="1">
    <source>
        <dbReference type="EMBL" id="UNK45513.1"/>
    </source>
</evidence>
<keyword evidence="2" id="KW-1185">Reference proteome</keyword>
<sequence length="107" mass="11350">MSGKLGVTVRVDLECSSAHIDVRGRVDERNVLAVYSLAKRANSLAAGLEVTIDLQHASVDGAVLWHLQACAISGVLPEHADPEQVDCRLIILAPLAQDEQADVVLAA</sequence>
<gene>
    <name evidence="1" type="ORF">MNQ99_16585</name>
</gene>
<protein>
    <recommendedName>
        <fullName evidence="3">STAS domain-containing protein</fullName>
    </recommendedName>
</protein>
<evidence type="ECO:0008006" key="3">
    <source>
        <dbReference type="Google" id="ProtNLM"/>
    </source>
</evidence>
<dbReference type="EMBL" id="CP093326">
    <property type="protein sequence ID" value="UNK45513.1"/>
    <property type="molecule type" value="Genomic_DNA"/>
</dbReference>
<accession>A0ABY3W8R3</accession>